<organism evidence="3 4">
    <name type="scientific">Chelatococcus asaccharovorans</name>
    <dbReference type="NCBI Taxonomy" id="28210"/>
    <lineage>
        <taxon>Bacteria</taxon>
        <taxon>Pseudomonadati</taxon>
        <taxon>Pseudomonadota</taxon>
        <taxon>Alphaproteobacteria</taxon>
        <taxon>Hyphomicrobiales</taxon>
        <taxon>Chelatococcaceae</taxon>
        <taxon>Chelatococcus</taxon>
    </lineage>
</organism>
<dbReference type="PANTHER" id="PTHR21021:SF15">
    <property type="entry name" value="FREE METHIONINE-R-SULFOXIDE REDUCTASE"/>
    <property type="match status" value="1"/>
</dbReference>
<dbReference type="AlphaFoldDB" id="A0A2V3TU71"/>
<dbReference type="PANTHER" id="PTHR21021">
    <property type="entry name" value="GAF/PUTATIVE CYTOSKELETAL PROTEIN"/>
    <property type="match status" value="1"/>
</dbReference>
<evidence type="ECO:0000259" key="2">
    <source>
        <dbReference type="SMART" id="SM00065"/>
    </source>
</evidence>
<accession>A0A2V3TU71</accession>
<gene>
    <name evidence="3" type="ORF">C7450_11553</name>
</gene>
<dbReference type="GO" id="GO:0005829">
    <property type="term" value="C:cytosol"/>
    <property type="evidence" value="ECO:0007669"/>
    <property type="project" value="TreeGrafter"/>
</dbReference>
<dbReference type="Pfam" id="PF13185">
    <property type="entry name" value="GAF_2"/>
    <property type="match status" value="1"/>
</dbReference>
<dbReference type="GO" id="GO:0033745">
    <property type="term" value="F:L-methionine-(R)-S-oxide reductase activity"/>
    <property type="evidence" value="ECO:0007669"/>
    <property type="project" value="TreeGrafter"/>
</dbReference>
<comment type="caution">
    <text evidence="3">The sequence shown here is derived from an EMBL/GenBank/DDBJ whole genome shotgun (WGS) entry which is preliminary data.</text>
</comment>
<dbReference type="InterPro" id="IPR029016">
    <property type="entry name" value="GAF-like_dom_sf"/>
</dbReference>
<evidence type="ECO:0000313" key="3">
    <source>
        <dbReference type="EMBL" id="PXW52854.1"/>
    </source>
</evidence>
<dbReference type="InterPro" id="IPR000614">
    <property type="entry name" value="FRMsr_CS"/>
</dbReference>
<dbReference type="InterPro" id="IPR051330">
    <property type="entry name" value="Phosphatase_reg/MetRdx"/>
</dbReference>
<reference evidence="3 4" key="1">
    <citation type="submission" date="2018-05" db="EMBL/GenBank/DDBJ databases">
        <title>Genomic Encyclopedia of Type Strains, Phase IV (KMG-IV): sequencing the most valuable type-strain genomes for metagenomic binning, comparative biology and taxonomic classification.</title>
        <authorList>
            <person name="Goeker M."/>
        </authorList>
    </citation>
    <scope>NUCLEOTIDE SEQUENCE [LARGE SCALE GENOMIC DNA]</scope>
    <source>
        <strain evidence="3 4">DSM 6462</strain>
    </source>
</reference>
<dbReference type="EMBL" id="QJJK01000015">
    <property type="protein sequence ID" value="PXW52854.1"/>
    <property type="molecule type" value="Genomic_DNA"/>
</dbReference>
<name>A0A2V3TU71_9HYPH</name>
<dbReference type="Gene3D" id="3.30.450.40">
    <property type="match status" value="1"/>
</dbReference>
<evidence type="ECO:0000313" key="4">
    <source>
        <dbReference type="Proteomes" id="UP000248021"/>
    </source>
</evidence>
<sequence length="165" mass="17403">MFETRVVDSTDKAAFYRELGAQLQALLAGETDAIANAANTSALLFQMMPGLNWAGFYLLKGGELVLGPFQGKPACVRIPVGRGVCGSAVARRQSIVVDDVHAFPGHIACDAASRSELVVPLIKNGTVIGVIDLDSPVPGRFDDADRTGIEALAAIYLTASDTDRL</sequence>
<keyword evidence="4" id="KW-1185">Reference proteome</keyword>
<feature type="domain" description="GAF" evidence="2">
    <location>
        <begin position="18"/>
        <end position="165"/>
    </location>
</feature>
<dbReference type="SUPFAM" id="SSF55781">
    <property type="entry name" value="GAF domain-like"/>
    <property type="match status" value="1"/>
</dbReference>
<dbReference type="FunFam" id="3.30.450.40:FF:000008">
    <property type="entry name" value="GAF domain-containing proteins"/>
    <property type="match status" value="1"/>
</dbReference>
<evidence type="ECO:0000256" key="1">
    <source>
        <dbReference type="ARBA" id="ARBA00038454"/>
    </source>
</evidence>
<dbReference type="SMART" id="SM00065">
    <property type="entry name" value="GAF"/>
    <property type="match status" value="1"/>
</dbReference>
<dbReference type="OrthoDB" id="9796252at2"/>
<dbReference type="InterPro" id="IPR003018">
    <property type="entry name" value="GAF"/>
</dbReference>
<comment type="similarity">
    <text evidence="1">Belongs to the free Met sulfoxide reductase family.</text>
</comment>
<dbReference type="Proteomes" id="UP000248021">
    <property type="component" value="Unassembled WGS sequence"/>
</dbReference>
<proteinExistence type="inferred from homology"/>
<dbReference type="PROSITE" id="PS01320">
    <property type="entry name" value="UPF0067"/>
    <property type="match status" value="1"/>
</dbReference>
<protein>
    <submittedName>
        <fullName evidence="3">GAF domain-containing protein</fullName>
    </submittedName>
</protein>
<dbReference type="RefSeq" id="WP_110377839.1">
    <property type="nucleotide sequence ID" value="NZ_JAHBRY010000001.1"/>
</dbReference>